<protein>
    <submittedName>
        <fullName evidence="1">Uncharacterized protein</fullName>
    </submittedName>
</protein>
<reference evidence="1" key="1">
    <citation type="submission" date="2022-10" db="EMBL/GenBank/DDBJ databases">
        <title>Genome Sequence of Xylaria curta.</title>
        <authorList>
            <person name="Buettner E."/>
        </authorList>
    </citation>
    <scope>NUCLEOTIDE SEQUENCE</scope>
    <source>
        <strain evidence="1">Babe10</strain>
    </source>
</reference>
<dbReference type="EMBL" id="JAPDGR010003487">
    <property type="protein sequence ID" value="KAJ2971060.1"/>
    <property type="molecule type" value="Genomic_DNA"/>
</dbReference>
<name>A0ACC1MVM9_9PEZI</name>
<dbReference type="Proteomes" id="UP001143856">
    <property type="component" value="Unassembled WGS sequence"/>
</dbReference>
<organism evidence="1 2">
    <name type="scientific">Xylaria curta</name>
    <dbReference type="NCBI Taxonomy" id="42375"/>
    <lineage>
        <taxon>Eukaryota</taxon>
        <taxon>Fungi</taxon>
        <taxon>Dikarya</taxon>
        <taxon>Ascomycota</taxon>
        <taxon>Pezizomycotina</taxon>
        <taxon>Sordariomycetes</taxon>
        <taxon>Xylariomycetidae</taxon>
        <taxon>Xylariales</taxon>
        <taxon>Xylariaceae</taxon>
        <taxon>Xylaria</taxon>
    </lineage>
</organism>
<evidence type="ECO:0000313" key="2">
    <source>
        <dbReference type="Proteomes" id="UP001143856"/>
    </source>
</evidence>
<comment type="caution">
    <text evidence="1">The sequence shown here is derived from an EMBL/GenBank/DDBJ whole genome shotgun (WGS) entry which is preliminary data.</text>
</comment>
<evidence type="ECO:0000313" key="1">
    <source>
        <dbReference type="EMBL" id="KAJ2971060.1"/>
    </source>
</evidence>
<gene>
    <name evidence="1" type="ORF">NUW58_g9523</name>
</gene>
<sequence length="137" mass="15583">MRFDSSVATQEDVRKMLRLDPRMIRHSSVKLGDGKLGTMSRLGGVDWNKSKPGVETAQVGRGATIATRAPYRRLFAHERRHIFIYAQFEDANCMAFHYGLRPHPTDTRHIFIGSPQMAFDGNLIQPLEFGFLDPTLH</sequence>
<proteinExistence type="predicted"/>
<accession>A0ACC1MVM9</accession>
<keyword evidence="2" id="KW-1185">Reference proteome</keyword>